<dbReference type="InterPro" id="IPR001789">
    <property type="entry name" value="Sig_transdc_resp-reg_receiver"/>
</dbReference>
<dbReference type="EMBL" id="UOEX01000298">
    <property type="protein sequence ID" value="VAW39747.1"/>
    <property type="molecule type" value="Genomic_DNA"/>
</dbReference>
<dbReference type="Gene3D" id="1.10.8.60">
    <property type="match status" value="1"/>
</dbReference>
<dbReference type="PROSITE" id="PS00688">
    <property type="entry name" value="SIGMA54_INTERACT_3"/>
    <property type="match status" value="1"/>
</dbReference>
<dbReference type="PROSITE" id="PS50045">
    <property type="entry name" value="SIGMA54_INTERACT_4"/>
    <property type="match status" value="1"/>
</dbReference>
<proteinExistence type="predicted"/>
<keyword evidence="2" id="KW-0547">Nucleotide-binding</keyword>
<evidence type="ECO:0000256" key="5">
    <source>
        <dbReference type="ARBA" id="ARBA00023125"/>
    </source>
</evidence>
<dbReference type="CDD" id="cd00009">
    <property type="entry name" value="AAA"/>
    <property type="match status" value="1"/>
</dbReference>
<dbReference type="GO" id="GO:0000160">
    <property type="term" value="P:phosphorelay signal transduction system"/>
    <property type="evidence" value="ECO:0007669"/>
    <property type="project" value="InterPro"/>
</dbReference>
<dbReference type="SMART" id="SM00448">
    <property type="entry name" value="REC"/>
    <property type="match status" value="1"/>
</dbReference>
<dbReference type="GO" id="GO:0006355">
    <property type="term" value="P:regulation of DNA-templated transcription"/>
    <property type="evidence" value="ECO:0007669"/>
    <property type="project" value="InterPro"/>
</dbReference>
<dbReference type="PANTHER" id="PTHR32071">
    <property type="entry name" value="TRANSCRIPTIONAL REGULATORY PROTEIN"/>
    <property type="match status" value="1"/>
</dbReference>
<evidence type="ECO:0000256" key="6">
    <source>
        <dbReference type="ARBA" id="ARBA00023163"/>
    </source>
</evidence>
<dbReference type="Gene3D" id="3.40.50.2300">
    <property type="match status" value="1"/>
</dbReference>
<gene>
    <name evidence="9" type="ORF">MNBD_DELTA03-318</name>
</gene>
<name>A0A3B0VN46_9ZZZZ</name>
<evidence type="ECO:0000256" key="4">
    <source>
        <dbReference type="ARBA" id="ARBA00023015"/>
    </source>
</evidence>
<keyword evidence="4" id="KW-0805">Transcription regulation</keyword>
<dbReference type="InterPro" id="IPR002078">
    <property type="entry name" value="Sigma_54_int"/>
</dbReference>
<dbReference type="InterPro" id="IPR025943">
    <property type="entry name" value="Sigma_54_int_dom_ATP-bd_2"/>
</dbReference>
<protein>
    <submittedName>
        <fullName evidence="9">Response regulator of zinc sigma-54-dependent two-component system</fullName>
    </submittedName>
</protein>
<dbReference type="Pfam" id="PF25601">
    <property type="entry name" value="AAA_lid_14"/>
    <property type="match status" value="1"/>
</dbReference>
<dbReference type="PROSITE" id="PS00676">
    <property type="entry name" value="SIGMA54_INTERACT_2"/>
    <property type="match status" value="1"/>
</dbReference>
<dbReference type="SUPFAM" id="SSF52540">
    <property type="entry name" value="P-loop containing nucleoside triphosphate hydrolases"/>
    <property type="match status" value="1"/>
</dbReference>
<evidence type="ECO:0000256" key="1">
    <source>
        <dbReference type="ARBA" id="ARBA00022553"/>
    </source>
</evidence>
<dbReference type="Gene3D" id="3.40.50.300">
    <property type="entry name" value="P-loop containing nucleotide triphosphate hydrolases"/>
    <property type="match status" value="1"/>
</dbReference>
<dbReference type="InterPro" id="IPR058031">
    <property type="entry name" value="AAA_lid_NorR"/>
</dbReference>
<evidence type="ECO:0000256" key="3">
    <source>
        <dbReference type="ARBA" id="ARBA00022840"/>
    </source>
</evidence>
<dbReference type="InterPro" id="IPR011006">
    <property type="entry name" value="CheY-like_superfamily"/>
</dbReference>
<dbReference type="SUPFAM" id="SSF46689">
    <property type="entry name" value="Homeodomain-like"/>
    <property type="match status" value="1"/>
</dbReference>
<dbReference type="Pfam" id="PF02954">
    <property type="entry name" value="HTH_8"/>
    <property type="match status" value="1"/>
</dbReference>
<dbReference type="SUPFAM" id="SSF52172">
    <property type="entry name" value="CheY-like"/>
    <property type="match status" value="1"/>
</dbReference>
<feature type="domain" description="Sigma-54 factor interaction" evidence="7">
    <location>
        <begin position="142"/>
        <end position="371"/>
    </location>
</feature>
<dbReference type="InterPro" id="IPR002197">
    <property type="entry name" value="HTH_Fis"/>
</dbReference>
<dbReference type="InterPro" id="IPR003593">
    <property type="entry name" value="AAA+_ATPase"/>
</dbReference>
<dbReference type="FunFam" id="3.40.50.300:FF:000006">
    <property type="entry name" value="DNA-binding transcriptional regulator NtrC"/>
    <property type="match status" value="1"/>
</dbReference>
<sequence>MTKRRVMIVDDDQAMCEMLEAALKRKKFQVSWFLKAEEALARLREDKFDTALADINMPGMSGIEFCERAAANRPDVPVIIMTAFGSLETAIAAMRAGAYDFITKPVELELLILALERALEHSALREQVRLLSQDGANKFSGIIGKAVVMEKFFEQLRRVAATETSVLIVGESGVGKELAARALHNEGRRQAAAFVPINCAALPENLLESELFGHKQGAFTDAKNDRLGLFMEANGGTLFLDEVGEIPLSLQPKLLRALEERRVRPVGGDRERPFDVRIIAATNRDLETAVEEGIFREDLFYRLNVIQLEIPPLRARGTDILLLARYFIQKFAATMGRDKLRLSEKAAQKLLSYSWPGNVRELRNAVERAVAMCRFDQLMVEDFPKKIWSYESQHVLVGAADPTELVSLPEVERRYILHVLKTVAGNRSQAARILRLDRKTLYRKLQSYEKV</sequence>
<dbReference type="AlphaFoldDB" id="A0A3B0VN46"/>
<feature type="domain" description="Response regulatory" evidence="8">
    <location>
        <begin position="5"/>
        <end position="119"/>
    </location>
</feature>
<keyword evidence="5" id="KW-0238">DNA-binding</keyword>
<evidence type="ECO:0000256" key="2">
    <source>
        <dbReference type="ARBA" id="ARBA00022741"/>
    </source>
</evidence>
<organism evidence="9">
    <name type="scientific">hydrothermal vent metagenome</name>
    <dbReference type="NCBI Taxonomy" id="652676"/>
    <lineage>
        <taxon>unclassified sequences</taxon>
        <taxon>metagenomes</taxon>
        <taxon>ecological metagenomes</taxon>
    </lineage>
</organism>
<reference evidence="9" key="1">
    <citation type="submission" date="2018-06" db="EMBL/GenBank/DDBJ databases">
        <authorList>
            <person name="Zhirakovskaya E."/>
        </authorList>
    </citation>
    <scope>NUCLEOTIDE SEQUENCE</scope>
</reference>
<evidence type="ECO:0000313" key="9">
    <source>
        <dbReference type="EMBL" id="VAW39747.1"/>
    </source>
</evidence>
<dbReference type="InterPro" id="IPR025944">
    <property type="entry name" value="Sigma_54_int_dom_CS"/>
</dbReference>
<dbReference type="SMART" id="SM00382">
    <property type="entry name" value="AAA"/>
    <property type="match status" value="1"/>
</dbReference>
<dbReference type="CDD" id="cd00156">
    <property type="entry name" value="REC"/>
    <property type="match status" value="1"/>
</dbReference>
<dbReference type="Gene3D" id="1.10.10.60">
    <property type="entry name" value="Homeodomain-like"/>
    <property type="match status" value="1"/>
</dbReference>
<keyword evidence="3" id="KW-0067">ATP-binding</keyword>
<keyword evidence="6" id="KW-0804">Transcription</keyword>
<dbReference type="InterPro" id="IPR009057">
    <property type="entry name" value="Homeodomain-like_sf"/>
</dbReference>
<dbReference type="PROSITE" id="PS50110">
    <property type="entry name" value="RESPONSE_REGULATORY"/>
    <property type="match status" value="1"/>
</dbReference>
<dbReference type="PRINTS" id="PR01590">
    <property type="entry name" value="HTHFIS"/>
</dbReference>
<dbReference type="GO" id="GO:0043565">
    <property type="term" value="F:sequence-specific DNA binding"/>
    <property type="evidence" value="ECO:0007669"/>
    <property type="project" value="InterPro"/>
</dbReference>
<dbReference type="GO" id="GO:0005524">
    <property type="term" value="F:ATP binding"/>
    <property type="evidence" value="ECO:0007669"/>
    <property type="project" value="UniProtKB-KW"/>
</dbReference>
<dbReference type="Pfam" id="PF00072">
    <property type="entry name" value="Response_reg"/>
    <property type="match status" value="1"/>
</dbReference>
<dbReference type="InterPro" id="IPR027417">
    <property type="entry name" value="P-loop_NTPase"/>
</dbReference>
<dbReference type="FunFam" id="3.40.50.2300:FF:000018">
    <property type="entry name" value="DNA-binding transcriptional regulator NtrC"/>
    <property type="match status" value="1"/>
</dbReference>
<evidence type="ECO:0000259" key="8">
    <source>
        <dbReference type="PROSITE" id="PS50110"/>
    </source>
</evidence>
<evidence type="ECO:0000259" key="7">
    <source>
        <dbReference type="PROSITE" id="PS50045"/>
    </source>
</evidence>
<keyword evidence="1" id="KW-0597">Phosphoprotein</keyword>
<accession>A0A3B0VN46</accession>
<dbReference type="Pfam" id="PF00158">
    <property type="entry name" value="Sigma54_activat"/>
    <property type="match status" value="1"/>
</dbReference>